<sequence>MKVLYCGISGSTPVEPVLWPTRLQHGYESAGAIAKKEVEKPKSGLLLAIHTDRRCPRILLTDSICESIFSTFNEIVLGHSCPAIHTKFSNASNYRRASGTPAQHPSGTRFWYTAFLRSVRDQTWNFPNLRGGMNAVVTFDPNGAGAILNEMTPKTFQYRLDYDSKSNQNLNISLAMSTYAGWL</sequence>
<proteinExistence type="predicted"/>
<accession>A0A4C1YM22</accession>
<reference evidence="1 2" key="1">
    <citation type="journal article" date="2019" name="Commun. Biol.">
        <title>The bagworm genome reveals a unique fibroin gene that provides high tensile strength.</title>
        <authorList>
            <person name="Kono N."/>
            <person name="Nakamura H."/>
            <person name="Ohtoshi R."/>
            <person name="Tomita M."/>
            <person name="Numata K."/>
            <person name="Arakawa K."/>
        </authorList>
    </citation>
    <scope>NUCLEOTIDE SEQUENCE [LARGE SCALE GENOMIC DNA]</scope>
</reference>
<name>A0A4C1YM22_EUMVA</name>
<protein>
    <submittedName>
        <fullName evidence="1">Uncharacterized protein</fullName>
    </submittedName>
</protein>
<evidence type="ECO:0000313" key="1">
    <source>
        <dbReference type="EMBL" id="GBP75437.1"/>
    </source>
</evidence>
<gene>
    <name evidence="1" type="ORF">EVAR_54530_1</name>
</gene>
<organism evidence="1 2">
    <name type="scientific">Eumeta variegata</name>
    <name type="common">Bagworm moth</name>
    <name type="synonym">Eumeta japonica</name>
    <dbReference type="NCBI Taxonomy" id="151549"/>
    <lineage>
        <taxon>Eukaryota</taxon>
        <taxon>Metazoa</taxon>
        <taxon>Ecdysozoa</taxon>
        <taxon>Arthropoda</taxon>
        <taxon>Hexapoda</taxon>
        <taxon>Insecta</taxon>
        <taxon>Pterygota</taxon>
        <taxon>Neoptera</taxon>
        <taxon>Endopterygota</taxon>
        <taxon>Lepidoptera</taxon>
        <taxon>Glossata</taxon>
        <taxon>Ditrysia</taxon>
        <taxon>Tineoidea</taxon>
        <taxon>Psychidae</taxon>
        <taxon>Oiketicinae</taxon>
        <taxon>Eumeta</taxon>
    </lineage>
</organism>
<evidence type="ECO:0000313" key="2">
    <source>
        <dbReference type="Proteomes" id="UP000299102"/>
    </source>
</evidence>
<dbReference type="Proteomes" id="UP000299102">
    <property type="component" value="Unassembled WGS sequence"/>
</dbReference>
<comment type="caution">
    <text evidence="1">The sequence shown here is derived from an EMBL/GenBank/DDBJ whole genome shotgun (WGS) entry which is preliminary data.</text>
</comment>
<dbReference type="AlphaFoldDB" id="A0A4C1YM22"/>
<keyword evidence="2" id="KW-1185">Reference proteome</keyword>
<dbReference type="EMBL" id="BGZK01001248">
    <property type="protein sequence ID" value="GBP75437.1"/>
    <property type="molecule type" value="Genomic_DNA"/>
</dbReference>